<accession>A0ABD0PW95</accession>
<feature type="non-terminal residue" evidence="1">
    <location>
        <position position="1"/>
    </location>
</feature>
<dbReference type="Proteomes" id="UP001529510">
    <property type="component" value="Unassembled WGS sequence"/>
</dbReference>
<sequence>VRQLVPQRDQALIEEHARQQNNERLRRQFANQANVIGPWIQTKMEVGHELN</sequence>
<reference evidence="1 2" key="1">
    <citation type="submission" date="2024-05" db="EMBL/GenBank/DDBJ databases">
        <title>Genome sequencing and assembly of Indian major carp, Cirrhinus mrigala (Hamilton, 1822).</title>
        <authorList>
            <person name="Mohindra V."/>
            <person name="Chowdhury L.M."/>
            <person name="Lal K."/>
            <person name="Jena J.K."/>
        </authorList>
    </citation>
    <scope>NUCLEOTIDE SEQUENCE [LARGE SCALE GENOMIC DNA]</scope>
    <source>
        <strain evidence="1">CM1030</strain>
        <tissue evidence="1">Blood</tissue>
    </source>
</reference>
<dbReference type="EMBL" id="JAMKFB020000013">
    <property type="protein sequence ID" value="KAL0178292.1"/>
    <property type="molecule type" value="Genomic_DNA"/>
</dbReference>
<protein>
    <submittedName>
        <fullName evidence="1">Uncharacterized protein</fullName>
    </submittedName>
</protein>
<organism evidence="1 2">
    <name type="scientific">Cirrhinus mrigala</name>
    <name type="common">Mrigala</name>
    <dbReference type="NCBI Taxonomy" id="683832"/>
    <lineage>
        <taxon>Eukaryota</taxon>
        <taxon>Metazoa</taxon>
        <taxon>Chordata</taxon>
        <taxon>Craniata</taxon>
        <taxon>Vertebrata</taxon>
        <taxon>Euteleostomi</taxon>
        <taxon>Actinopterygii</taxon>
        <taxon>Neopterygii</taxon>
        <taxon>Teleostei</taxon>
        <taxon>Ostariophysi</taxon>
        <taxon>Cypriniformes</taxon>
        <taxon>Cyprinidae</taxon>
        <taxon>Labeoninae</taxon>
        <taxon>Labeonini</taxon>
        <taxon>Cirrhinus</taxon>
    </lineage>
</organism>
<evidence type="ECO:0000313" key="1">
    <source>
        <dbReference type="EMBL" id="KAL0178292.1"/>
    </source>
</evidence>
<keyword evidence="2" id="KW-1185">Reference proteome</keyword>
<proteinExistence type="predicted"/>
<gene>
    <name evidence="1" type="ORF">M9458_027186</name>
</gene>
<name>A0ABD0PW95_CIRMR</name>
<evidence type="ECO:0000313" key="2">
    <source>
        <dbReference type="Proteomes" id="UP001529510"/>
    </source>
</evidence>
<comment type="caution">
    <text evidence="1">The sequence shown here is derived from an EMBL/GenBank/DDBJ whole genome shotgun (WGS) entry which is preliminary data.</text>
</comment>
<dbReference type="Gene3D" id="1.20.58.60">
    <property type="match status" value="1"/>
</dbReference>
<dbReference type="AlphaFoldDB" id="A0ABD0PW95"/>